<evidence type="ECO:0000256" key="1">
    <source>
        <dbReference type="SAM" id="Phobius"/>
    </source>
</evidence>
<dbReference type="GeneTree" id="ENSGT00940000163713"/>
<evidence type="ECO:0000313" key="3">
    <source>
        <dbReference type="Proteomes" id="UP000007875"/>
    </source>
</evidence>
<dbReference type="HOGENOM" id="CLU_2235618_0_0_1"/>
<dbReference type="InterPro" id="IPR027417">
    <property type="entry name" value="P-loop_NTPase"/>
</dbReference>
<keyword evidence="1" id="KW-0472">Membrane</keyword>
<dbReference type="OMA" id="MQRETMV"/>
<reference evidence="2" key="3">
    <citation type="submission" date="2025-09" db="UniProtKB">
        <authorList>
            <consortium name="Ensembl"/>
        </authorList>
    </citation>
    <scope>IDENTIFICATION</scope>
</reference>
<dbReference type="AlphaFoldDB" id="H2Z271"/>
<feature type="transmembrane region" description="Helical" evidence="1">
    <location>
        <begin position="66"/>
        <end position="85"/>
    </location>
</feature>
<dbReference type="Gene3D" id="3.40.50.300">
    <property type="entry name" value="P-loop containing nucleotide triphosphate hydrolases"/>
    <property type="match status" value="1"/>
</dbReference>
<sequence>MYRNHNAGVLQDKLLVYNFKDGWGPLCEFLGEEVPDKPFPRANIGASIIREYMETHPIMIRMMREMMFSLGVITVIGVYGGYKIYRNPGNIKRWSEAVLTRVKFW</sequence>
<dbReference type="PANTHER" id="PTHR36978:SF4">
    <property type="entry name" value="P-LOOP CONTAINING NUCLEOSIDE TRIPHOSPHATE HYDROLASE PROTEIN"/>
    <property type="match status" value="1"/>
</dbReference>
<dbReference type="Proteomes" id="UP000007875">
    <property type="component" value="Unassembled WGS sequence"/>
</dbReference>
<dbReference type="InParanoid" id="H2Z271"/>
<reference evidence="3" key="1">
    <citation type="submission" date="2003-08" db="EMBL/GenBank/DDBJ databases">
        <authorList>
            <person name="Birren B."/>
            <person name="Nusbaum C."/>
            <person name="Abebe A."/>
            <person name="Abouelleil A."/>
            <person name="Adekoya E."/>
            <person name="Ait-zahra M."/>
            <person name="Allen N."/>
            <person name="Allen T."/>
            <person name="An P."/>
            <person name="Anderson M."/>
            <person name="Anderson S."/>
            <person name="Arachchi H."/>
            <person name="Armbruster J."/>
            <person name="Bachantsang P."/>
            <person name="Baldwin J."/>
            <person name="Barry A."/>
            <person name="Bayul T."/>
            <person name="Blitshsteyn B."/>
            <person name="Bloom T."/>
            <person name="Blye J."/>
            <person name="Boguslavskiy L."/>
            <person name="Borowsky M."/>
            <person name="Boukhgalter B."/>
            <person name="Brunache A."/>
            <person name="Butler J."/>
            <person name="Calixte N."/>
            <person name="Calvo S."/>
            <person name="Camarata J."/>
            <person name="Campo K."/>
            <person name="Chang J."/>
            <person name="Cheshatsang Y."/>
            <person name="Citroen M."/>
            <person name="Collymore A."/>
            <person name="Considine T."/>
            <person name="Cook A."/>
            <person name="Cooke P."/>
            <person name="Corum B."/>
            <person name="Cuomo C."/>
            <person name="David R."/>
            <person name="Dawoe T."/>
            <person name="Degray S."/>
            <person name="Dodge S."/>
            <person name="Dooley K."/>
            <person name="Dorje P."/>
            <person name="Dorjee K."/>
            <person name="Dorris L."/>
            <person name="Duffey N."/>
            <person name="Dupes A."/>
            <person name="Elkins T."/>
            <person name="Engels R."/>
            <person name="Erickson J."/>
            <person name="Farina A."/>
            <person name="Faro S."/>
            <person name="Ferreira P."/>
            <person name="Fischer H."/>
            <person name="Fitzgerald M."/>
            <person name="Foley K."/>
            <person name="Gage D."/>
            <person name="Galagan J."/>
            <person name="Gearin G."/>
            <person name="Gnerre S."/>
            <person name="Gnirke A."/>
            <person name="Goyette A."/>
            <person name="Graham J."/>
            <person name="Grandbois E."/>
            <person name="Gyaltsen K."/>
            <person name="Hafez N."/>
            <person name="Hagopian D."/>
            <person name="Hagos B."/>
            <person name="Hall J."/>
            <person name="Hatcher B."/>
            <person name="Heller A."/>
            <person name="Higgins H."/>
            <person name="Honan T."/>
            <person name="Horn A."/>
            <person name="Houde N."/>
            <person name="Hughes L."/>
            <person name="Hulme W."/>
            <person name="Husby E."/>
            <person name="Iliev I."/>
            <person name="Jaffe D."/>
            <person name="Jones C."/>
            <person name="Kamal M."/>
            <person name="Kamat A."/>
            <person name="Kamvysselis M."/>
            <person name="Karlsson E."/>
            <person name="Kells C."/>
            <person name="Kieu A."/>
            <person name="Kisner P."/>
            <person name="Kodira C."/>
            <person name="Kulbokas E."/>
            <person name="Labutti K."/>
            <person name="Lama D."/>
            <person name="Landers T."/>
            <person name="Leger J."/>
            <person name="Levine S."/>
            <person name="Lewis D."/>
            <person name="Lewis T."/>
            <person name="Lindblad-toh K."/>
            <person name="Liu X."/>
            <person name="Lokyitsang T."/>
            <person name="Lokyitsang Y."/>
            <person name="Lucien O."/>
            <person name="Lui A."/>
            <person name="Ma L.J."/>
            <person name="Mabbitt R."/>
            <person name="Macdonald J."/>
            <person name="Maclean C."/>
            <person name="Major J."/>
            <person name="Manning J."/>
            <person name="Marabella R."/>
            <person name="Maru K."/>
            <person name="Matthews C."/>
            <person name="Mauceli E."/>
            <person name="Mccarthy M."/>
            <person name="Mcdonough S."/>
            <person name="Mcghee T."/>
            <person name="Meldrim J."/>
            <person name="Meneus L."/>
            <person name="Mesirov J."/>
            <person name="Mihalev A."/>
            <person name="Mihova T."/>
            <person name="Mikkelsen T."/>
            <person name="Mlenga V."/>
            <person name="Moru K."/>
            <person name="Mozes J."/>
            <person name="Mulrain L."/>
            <person name="Munson G."/>
            <person name="Naylor J."/>
            <person name="Newes C."/>
            <person name="Nguyen C."/>
            <person name="Nguyen N."/>
            <person name="Nguyen T."/>
            <person name="Nicol R."/>
            <person name="Nielsen C."/>
            <person name="Nizzari M."/>
            <person name="Norbu C."/>
            <person name="Norbu N."/>
            <person name="O'donnell P."/>
            <person name="Okoawo O."/>
            <person name="O'leary S."/>
            <person name="Omotosho B."/>
            <person name="O'neill K."/>
            <person name="Osman S."/>
            <person name="Parker S."/>
            <person name="Perrin D."/>
            <person name="Phunkhang P."/>
            <person name="Piqani B."/>
            <person name="Purcell S."/>
            <person name="Rachupka T."/>
            <person name="Ramasamy U."/>
            <person name="Rameau R."/>
            <person name="Ray V."/>
            <person name="Raymond C."/>
            <person name="Retta R."/>
            <person name="Richardson S."/>
            <person name="Rise C."/>
            <person name="Rodriguez J."/>
            <person name="Rogers J."/>
            <person name="Rogov P."/>
            <person name="Rutman M."/>
            <person name="Schupbach R."/>
            <person name="Seaman C."/>
            <person name="Settipalli S."/>
            <person name="Sharpe T."/>
            <person name="Sheridan J."/>
            <person name="Sherpa N."/>
            <person name="Shi J."/>
            <person name="Smirnov S."/>
            <person name="Smith C."/>
            <person name="Sougnez C."/>
            <person name="Spencer B."/>
            <person name="Stalker J."/>
            <person name="Stange-thomann N."/>
            <person name="Stavropoulos S."/>
            <person name="Stetson K."/>
            <person name="Stone C."/>
            <person name="Stone S."/>
            <person name="Stubbs M."/>
            <person name="Talamas J."/>
            <person name="Tchuinga P."/>
            <person name="Tenzing P."/>
            <person name="Tesfaye S."/>
            <person name="Theodore J."/>
            <person name="Thoulutsang Y."/>
            <person name="Topham K."/>
            <person name="Towey S."/>
            <person name="Tsamla T."/>
            <person name="Tsomo N."/>
            <person name="Vallee D."/>
            <person name="Vassiliev H."/>
            <person name="Venkataraman V."/>
            <person name="Vinson J."/>
            <person name="Vo A."/>
            <person name="Wade C."/>
            <person name="Wang S."/>
            <person name="Wangchuk T."/>
            <person name="Wangdi T."/>
            <person name="Whittaker C."/>
            <person name="Wilkinson J."/>
            <person name="Wu Y."/>
            <person name="Wyman D."/>
            <person name="Yadav S."/>
            <person name="Yang S."/>
            <person name="Yang X."/>
            <person name="Yeager S."/>
            <person name="Yee E."/>
            <person name="Young G."/>
            <person name="Zainoun J."/>
            <person name="Zembeck L."/>
            <person name="Zimmer A."/>
            <person name="Zody M."/>
            <person name="Lander E."/>
        </authorList>
    </citation>
    <scope>NUCLEOTIDE SEQUENCE [LARGE SCALE GENOMIC DNA]</scope>
</reference>
<evidence type="ECO:0000313" key="2">
    <source>
        <dbReference type="Ensembl" id="ENSCSAVP00000011683.1"/>
    </source>
</evidence>
<dbReference type="Pfam" id="PF17784">
    <property type="entry name" value="Sulfotransfer_4"/>
    <property type="match status" value="1"/>
</dbReference>
<dbReference type="PANTHER" id="PTHR36978">
    <property type="entry name" value="P-LOOP CONTAINING NUCLEOTIDE TRIPHOSPHATE HYDROLASE"/>
    <property type="match status" value="1"/>
</dbReference>
<protein>
    <submittedName>
        <fullName evidence="2">Uncharacterized protein</fullName>
    </submittedName>
</protein>
<dbReference type="eggNOG" id="ENOG502S41B">
    <property type="taxonomic scope" value="Eukaryota"/>
</dbReference>
<reference evidence="2" key="2">
    <citation type="submission" date="2025-08" db="UniProtKB">
        <authorList>
            <consortium name="Ensembl"/>
        </authorList>
    </citation>
    <scope>IDENTIFICATION</scope>
</reference>
<keyword evidence="1" id="KW-0812">Transmembrane</keyword>
<dbReference type="InterPro" id="IPR040632">
    <property type="entry name" value="Sulfotransfer_4"/>
</dbReference>
<keyword evidence="1" id="KW-1133">Transmembrane helix</keyword>
<accession>H2Z271</accession>
<organism evidence="2 3">
    <name type="scientific">Ciona savignyi</name>
    <name type="common">Pacific transparent sea squirt</name>
    <dbReference type="NCBI Taxonomy" id="51511"/>
    <lineage>
        <taxon>Eukaryota</taxon>
        <taxon>Metazoa</taxon>
        <taxon>Chordata</taxon>
        <taxon>Tunicata</taxon>
        <taxon>Ascidiacea</taxon>
        <taxon>Phlebobranchia</taxon>
        <taxon>Cionidae</taxon>
        <taxon>Ciona</taxon>
    </lineage>
</organism>
<keyword evidence="3" id="KW-1185">Reference proteome</keyword>
<dbReference type="Ensembl" id="ENSCSAVT00000011819.1">
    <property type="protein sequence ID" value="ENSCSAVP00000011683.1"/>
    <property type="gene ID" value="ENSCSAVG00000006841.1"/>
</dbReference>
<proteinExistence type="predicted"/>
<name>H2Z271_CIOSA</name>
<dbReference type="STRING" id="51511.ENSCSAVP00000011683"/>